<dbReference type="Proteomes" id="UP000621510">
    <property type="component" value="Unassembled WGS sequence"/>
</dbReference>
<keyword evidence="2" id="KW-1185">Reference proteome</keyword>
<proteinExistence type="predicted"/>
<evidence type="ECO:0000313" key="2">
    <source>
        <dbReference type="Proteomes" id="UP000621510"/>
    </source>
</evidence>
<sequence>MPLLEVKQTLEAFHSLDGFLEFPSLFETVDYRQNPLQGTGSTMVSEFPNFIVTSDEFPQGSQVVARWSLFPT</sequence>
<accession>A0ABS1Q4X9</accession>
<protein>
    <submittedName>
        <fullName evidence="1">Uncharacterized protein</fullName>
    </submittedName>
</protein>
<name>A0ABS1Q4X9_9ACTN</name>
<dbReference type="EMBL" id="JAERRG010000035">
    <property type="protein sequence ID" value="MBL1119717.1"/>
    <property type="molecule type" value="Genomic_DNA"/>
</dbReference>
<gene>
    <name evidence="1" type="ORF">JK364_46495</name>
</gene>
<evidence type="ECO:0000313" key="1">
    <source>
        <dbReference type="EMBL" id="MBL1119717.1"/>
    </source>
</evidence>
<organism evidence="1 2">
    <name type="scientific">Streptomyces endocoffeicus</name>
    <dbReference type="NCBI Taxonomy" id="2898945"/>
    <lineage>
        <taxon>Bacteria</taxon>
        <taxon>Bacillati</taxon>
        <taxon>Actinomycetota</taxon>
        <taxon>Actinomycetes</taxon>
        <taxon>Kitasatosporales</taxon>
        <taxon>Streptomycetaceae</taxon>
        <taxon>Streptomyces</taxon>
    </lineage>
</organism>
<comment type="caution">
    <text evidence="1">The sequence shown here is derived from an EMBL/GenBank/DDBJ whole genome shotgun (WGS) entry which is preliminary data.</text>
</comment>
<reference evidence="1 2" key="1">
    <citation type="submission" date="2021-01" db="EMBL/GenBank/DDBJ databases">
        <title>WGS of actinomycetes isolated from Thailand.</title>
        <authorList>
            <person name="Thawai C."/>
        </authorList>
    </citation>
    <scope>NUCLEOTIDE SEQUENCE [LARGE SCALE GENOMIC DNA]</scope>
    <source>
        <strain evidence="1 2">CA3R110</strain>
    </source>
</reference>